<dbReference type="AlphaFoldDB" id="A0A498R2I2"/>
<evidence type="ECO:0000313" key="2">
    <source>
        <dbReference type="Proteomes" id="UP000277811"/>
    </source>
</evidence>
<keyword evidence="2" id="KW-1185">Reference proteome</keyword>
<evidence type="ECO:0000313" key="1">
    <source>
        <dbReference type="EMBL" id="VBB05601.1"/>
    </source>
</evidence>
<name>A0A498R2I2_9FIRM</name>
<reference evidence="1 2" key="1">
    <citation type="submission" date="2018-06" db="EMBL/GenBank/DDBJ databases">
        <authorList>
            <person name="Strepis N."/>
        </authorList>
    </citation>
    <scope>NUCLEOTIDE SEQUENCE [LARGE SCALE GENOMIC DNA]</scope>
    <source>
        <strain evidence="1">LUCI</strain>
    </source>
</reference>
<gene>
    <name evidence="1" type="ORF">LUCI_0811</name>
</gene>
<proteinExistence type="predicted"/>
<accession>A0A498R2I2</accession>
<sequence length="54" mass="6253">MSNVRPTLNCPYCNTAGQKTAEYRRLITFKCPKCGHEWSTLKMPSKETKQKFIS</sequence>
<protein>
    <submittedName>
        <fullName evidence="1">Uncharacterized protein</fullName>
    </submittedName>
</protein>
<organism evidence="1 2">
    <name type="scientific">Lucifera butyrica</name>
    <dbReference type="NCBI Taxonomy" id="1351585"/>
    <lineage>
        <taxon>Bacteria</taxon>
        <taxon>Bacillati</taxon>
        <taxon>Bacillota</taxon>
        <taxon>Negativicutes</taxon>
        <taxon>Veillonellales</taxon>
        <taxon>Veillonellaceae</taxon>
        <taxon>Lucifera</taxon>
    </lineage>
</organism>
<dbReference type="EMBL" id="UPPP01000057">
    <property type="protein sequence ID" value="VBB05601.1"/>
    <property type="molecule type" value="Genomic_DNA"/>
</dbReference>
<dbReference type="Proteomes" id="UP000277811">
    <property type="component" value="Unassembled WGS sequence"/>
</dbReference>